<name>A0A5B9DYN6_9GAMM</name>
<comment type="pathway">
    <text evidence="1 7">Cell wall biogenesis; peptidoglycan biosynthesis.</text>
</comment>
<dbReference type="Proteomes" id="UP000321807">
    <property type="component" value="Chromosome"/>
</dbReference>
<dbReference type="Pfam" id="PF03734">
    <property type="entry name" value="YkuD"/>
    <property type="match status" value="1"/>
</dbReference>
<evidence type="ECO:0000256" key="5">
    <source>
        <dbReference type="ARBA" id="ARBA00022984"/>
    </source>
</evidence>
<keyword evidence="4 7" id="KW-0133">Cell shape</keyword>
<feature type="active site" description="Nucleophile" evidence="7">
    <location>
        <position position="104"/>
    </location>
</feature>
<evidence type="ECO:0000256" key="6">
    <source>
        <dbReference type="ARBA" id="ARBA00023316"/>
    </source>
</evidence>
<dbReference type="InterPro" id="IPR038063">
    <property type="entry name" value="Transpep_catalytic_dom"/>
</dbReference>
<evidence type="ECO:0000313" key="10">
    <source>
        <dbReference type="Proteomes" id="UP000321807"/>
    </source>
</evidence>
<dbReference type="GO" id="GO:0016740">
    <property type="term" value="F:transferase activity"/>
    <property type="evidence" value="ECO:0007669"/>
    <property type="project" value="UniProtKB-KW"/>
</dbReference>
<accession>A0A5B9DYN6</accession>
<sequence>MSKLKFNGAQHQLILVDRQGKVVGTWTAYNNIDSHATIQPHIPDGTYAVVDTARPHPHAADPNGPYGSYGIVRFNVPGHVGVGVHSGRANARHLPGPQHPTMGCIRTSDAAMKSIKDFMASDPLTMIVIIGNSQSSAHAGHARLGVAHVHP</sequence>
<evidence type="ECO:0000313" key="9">
    <source>
        <dbReference type="EMBL" id="QEE25252.1"/>
    </source>
</evidence>
<dbReference type="UniPathway" id="UPA00219"/>
<dbReference type="AlphaFoldDB" id="A0A5B9DYN6"/>
<dbReference type="PROSITE" id="PS52029">
    <property type="entry name" value="LD_TPASE"/>
    <property type="match status" value="1"/>
</dbReference>
<keyword evidence="5 7" id="KW-0573">Peptidoglycan synthesis</keyword>
<dbReference type="KEGG" id="rgl:CS053_12700"/>
<protein>
    <submittedName>
        <fullName evidence="9">L,D-transpeptidase</fullName>
    </submittedName>
</protein>
<reference evidence="9 10" key="1">
    <citation type="submission" date="2019-08" db="EMBL/GenBank/DDBJ databases">
        <title>Complete genome sequence of Rhodanobacter glycinis strain T01E-68 isolated from tomato root.</title>
        <authorList>
            <person name="Weon H.-Y."/>
            <person name="Lee S.A."/>
        </authorList>
    </citation>
    <scope>NUCLEOTIDE SEQUENCE [LARGE SCALE GENOMIC DNA]</scope>
    <source>
        <strain evidence="9 10">T01E-68</strain>
    </source>
</reference>
<feature type="active site" description="Proton donor/acceptor" evidence="7">
    <location>
        <position position="85"/>
    </location>
</feature>
<dbReference type="GO" id="GO:0004180">
    <property type="term" value="F:carboxypeptidase activity"/>
    <property type="evidence" value="ECO:0007669"/>
    <property type="project" value="UniProtKB-ARBA"/>
</dbReference>
<evidence type="ECO:0000256" key="4">
    <source>
        <dbReference type="ARBA" id="ARBA00022960"/>
    </source>
</evidence>
<keyword evidence="6 7" id="KW-0961">Cell wall biogenesis/degradation</keyword>
<dbReference type="Gene3D" id="2.40.440.10">
    <property type="entry name" value="L,D-transpeptidase catalytic domain-like"/>
    <property type="match status" value="1"/>
</dbReference>
<dbReference type="GO" id="GO:0009252">
    <property type="term" value="P:peptidoglycan biosynthetic process"/>
    <property type="evidence" value="ECO:0007669"/>
    <property type="project" value="UniProtKB-UniPathway"/>
</dbReference>
<dbReference type="InterPro" id="IPR005490">
    <property type="entry name" value="LD_TPept_cat_dom"/>
</dbReference>
<keyword evidence="3" id="KW-0808">Transferase</keyword>
<evidence type="ECO:0000256" key="1">
    <source>
        <dbReference type="ARBA" id="ARBA00004752"/>
    </source>
</evidence>
<comment type="similarity">
    <text evidence="2">Belongs to the YkuD family.</text>
</comment>
<dbReference type="GO" id="GO:0071555">
    <property type="term" value="P:cell wall organization"/>
    <property type="evidence" value="ECO:0007669"/>
    <property type="project" value="UniProtKB-UniRule"/>
</dbReference>
<evidence type="ECO:0000256" key="7">
    <source>
        <dbReference type="PROSITE-ProRule" id="PRU01373"/>
    </source>
</evidence>
<dbReference type="EMBL" id="CP042807">
    <property type="protein sequence ID" value="QEE25252.1"/>
    <property type="molecule type" value="Genomic_DNA"/>
</dbReference>
<evidence type="ECO:0000259" key="8">
    <source>
        <dbReference type="PROSITE" id="PS52029"/>
    </source>
</evidence>
<organism evidence="9 10">
    <name type="scientific">Rhodanobacter glycinis</name>
    <dbReference type="NCBI Taxonomy" id="582702"/>
    <lineage>
        <taxon>Bacteria</taxon>
        <taxon>Pseudomonadati</taxon>
        <taxon>Pseudomonadota</taxon>
        <taxon>Gammaproteobacteria</taxon>
        <taxon>Lysobacterales</taxon>
        <taxon>Rhodanobacteraceae</taxon>
        <taxon>Rhodanobacter</taxon>
    </lineage>
</organism>
<proteinExistence type="inferred from homology"/>
<dbReference type="GO" id="GO:0008360">
    <property type="term" value="P:regulation of cell shape"/>
    <property type="evidence" value="ECO:0007669"/>
    <property type="project" value="UniProtKB-UniRule"/>
</dbReference>
<feature type="domain" description="L,D-TPase catalytic" evidence="8">
    <location>
        <begin position="2"/>
        <end position="130"/>
    </location>
</feature>
<dbReference type="RefSeq" id="WP_147627695.1">
    <property type="nucleotide sequence ID" value="NZ_CP042807.1"/>
</dbReference>
<evidence type="ECO:0000256" key="3">
    <source>
        <dbReference type="ARBA" id="ARBA00022679"/>
    </source>
</evidence>
<evidence type="ECO:0000256" key="2">
    <source>
        <dbReference type="ARBA" id="ARBA00005992"/>
    </source>
</evidence>
<gene>
    <name evidence="9" type="ORF">CS053_12700</name>
</gene>